<keyword evidence="2" id="KW-0472">Membrane</keyword>
<dbReference type="Proteomes" id="UP000054691">
    <property type="component" value="Unassembled WGS sequence"/>
</dbReference>
<evidence type="ECO:0000313" key="7">
    <source>
        <dbReference type="Proteomes" id="UP000254476"/>
    </source>
</evidence>
<evidence type="ECO:0000256" key="1">
    <source>
        <dbReference type="ARBA" id="ARBA00004196"/>
    </source>
</evidence>
<reference evidence="4 6" key="1">
    <citation type="submission" date="2015-11" db="EMBL/GenBank/DDBJ databases">
        <title>Genomic analysis of 38 Legionella species identifies large and diverse effector repertoires.</title>
        <authorList>
            <person name="Burstein D."/>
            <person name="Amaro F."/>
            <person name="Zusman T."/>
            <person name="Lifshitz Z."/>
            <person name="Cohen O."/>
            <person name="Gilbert J.A."/>
            <person name="Pupko T."/>
            <person name="Shuman H.A."/>
            <person name="Segal G."/>
        </authorList>
    </citation>
    <scope>NUCLEOTIDE SEQUENCE [LARGE SCALE GENOMIC DNA]</scope>
    <source>
        <strain evidence="4 6">Lyon 8420412</strain>
    </source>
</reference>
<feature type="domain" description="Multidrug export protein EmrA/FarA alpha-helical hairpin" evidence="3">
    <location>
        <begin position="78"/>
        <end position="198"/>
    </location>
</feature>
<dbReference type="PANTHER" id="PTHR30386:SF19">
    <property type="entry name" value="MULTIDRUG EXPORT PROTEIN EMRA-RELATED"/>
    <property type="match status" value="1"/>
</dbReference>
<dbReference type="STRING" id="45066.Lgra_1767"/>
<dbReference type="RefSeq" id="WP_058498905.1">
    <property type="nucleotide sequence ID" value="NZ_CAAAHW010000001.1"/>
</dbReference>
<accession>A0A378JA03</accession>
<keyword evidence="2" id="KW-0812">Transmembrane</keyword>
<evidence type="ECO:0000313" key="4">
    <source>
        <dbReference type="EMBL" id="KTD10801.1"/>
    </source>
</evidence>
<dbReference type="Pfam" id="PF25885">
    <property type="entry name" value="HH_EMRA"/>
    <property type="match status" value="1"/>
</dbReference>
<dbReference type="InterPro" id="IPR058633">
    <property type="entry name" value="EmrA/FarA_HH"/>
</dbReference>
<dbReference type="EMBL" id="UGOB01000001">
    <property type="protein sequence ID" value="STX43968.1"/>
    <property type="molecule type" value="Genomic_DNA"/>
</dbReference>
<evidence type="ECO:0000256" key="2">
    <source>
        <dbReference type="SAM" id="Phobius"/>
    </source>
</evidence>
<dbReference type="InterPro" id="IPR050739">
    <property type="entry name" value="MFP"/>
</dbReference>
<name>A0A378JA03_9GAMM</name>
<dbReference type="GO" id="GO:0030313">
    <property type="term" value="C:cell envelope"/>
    <property type="evidence" value="ECO:0007669"/>
    <property type="project" value="UniProtKB-SubCell"/>
</dbReference>
<comment type="subcellular location">
    <subcellularLocation>
        <location evidence="1">Cell envelope</location>
    </subcellularLocation>
</comment>
<dbReference type="Proteomes" id="UP000254476">
    <property type="component" value="Unassembled WGS sequence"/>
</dbReference>
<feature type="transmembrane region" description="Helical" evidence="2">
    <location>
        <begin position="7"/>
        <end position="27"/>
    </location>
</feature>
<dbReference type="AlphaFoldDB" id="A0A378JA03"/>
<organism evidence="5 7">
    <name type="scientific">Legionella gratiana</name>
    <dbReference type="NCBI Taxonomy" id="45066"/>
    <lineage>
        <taxon>Bacteria</taxon>
        <taxon>Pseudomonadati</taxon>
        <taxon>Pseudomonadota</taxon>
        <taxon>Gammaproteobacteria</taxon>
        <taxon>Legionellales</taxon>
        <taxon>Legionellaceae</taxon>
        <taxon>Legionella</taxon>
    </lineage>
</organism>
<evidence type="ECO:0000259" key="3">
    <source>
        <dbReference type="Pfam" id="PF25885"/>
    </source>
</evidence>
<keyword evidence="2" id="KW-1133">Transmembrane helix</keyword>
<keyword evidence="6" id="KW-1185">Reference proteome</keyword>
<dbReference type="Gene3D" id="2.40.30.170">
    <property type="match status" value="1"/>
</dbReference>
<protein>
    <submittedName>
        <fullName evidence="5">Multidrug efflux system</fullName>
    </submittedName>
</protein>
<gene>
    <name evidence="5" type="primary">emrA_1</name>
    <name evidence="4" type="synonym">emrA_2</name>
    <name evidence="4" type="ORF">Lgra_1767</name>
    <name evidence="5" type="ORF">NCTC12388_01297</name>
</gene>
<dbReference type="PANTHER" id="PTHR30386">
    <property type="entry name" value="MEMBRANE FUSION SUBUNIT OF EMRAB-TOLC MULTIDRUG EFFLUX PUMP"/>
    <property type="match status" value="1"/>
</dbReference>
<reference evidence="5 7" key="2">
    <citation type="submission" date="2018-06" db="EMBL/GenBank/DDBJ databases">
        <authorList>
            <consortium name="Pathogen Informatics"/>
            <person name="Doyle S."/>
        </authorList>
    </citation>
    <scope>NUCLEOTIDE SEQUENCE [LARGE SCALE GENOMIC DNA]</scope>
    <source>
        <strain evidence="5 7">NCTC12388</strain>
    </source>
</reference>
<dbReference type="GO" id="GO:0055085">
    <property type="term" value="P:transmembrane transport"/>
    <property type="evidence" value="ECO:0007669"/>
    <property type="project" value="InterPro"/>
</dbReference>
<dbReference type="EMBL" id="LNYE01000022">
    <property type="protein sequence ID" value="KTD10801.1"/>
    <property type="molecule type" value="Genomic_DNA"/>
</dbReference>
<sequence>MKKKSPSFYFAIILLVLFVFLFLYWLFVWRNEVYTNDAYVQGNQVYIKALRPGFVTGIYTDDSFLVKKGQLIVSLNETDSLIALEKAKKKLAQTVRDVCQAFHDVFILAADIDVKKAELLKAQQNLKHRYDVIAAKGVSLEDYQNAQDDLKASIASLKSTKNNYQKMLAFVQGTSITEHPWVQAAAQEVRDAWVQLYRCNIYAPVDGLVAQRTIQVGMWISPKEPLMSIIPLDQIWVNANYKETQLKKMRIGQKVKFTSDLYGSSVVFHGRIVGLPGGAGNAFSLLPPENLSGNWIKIVQRLPVRVDLVQDELRKHPLRIGLSLEVTTDLSDQDGLLVPTSTSGSPHYVTDIFKKEEAGDEKLIADIIKSNLDPNLQKYANNPLILNKLASNEIRKR</sequence>
<dbReference type="SUPFAM" id="SSF111369">
    <property type="entry name" value="HlyD-like secretion proteins"/>
    <property type="match status" value="1"/>
</dbReference>
<proteinExistence type="predicted"/>
<dbReference type="OrthoDB" id="9811754at2"/>
<evidence type="ECO:0000313" key="5">
    <source>
        <dbReference type="EMBL" id="STX43968.1"/>
    </source>
</evidence>
<evidence type="ECO:0000313" key="6">
    <source>
        <dbReference type="Proteomes" id="UP000054691"/>
    </source>
</evidence>